<gene>
    <name evidence="1" type="ORF">E4U09_006375</name>
</gene>
<name>A0A9P7U8E7_9HYPO</name>
<evidence type="ECO:0000313" key="1">
    <source>
        <dbReference type="EMBL" id="KAG6300740.1"/>
    </source>
</evidence>
<evidence type="ECO:0000313" key="2">
    <source>
        <dbReference type="Proteomes" id="UP000707071"/>
    </source>
</evidence>
<sequence>MATFIPVKEQEKYYNRKGGVTQNVLAACTLDGLFTYALAGAEGSYNIKGTTISDSVTGRKPKEIVNAGNGAIKAPAVAAAKVSFWQGPSPRLSGRNLGSPGDIGGRRFPAISTWAKASQKTG</sequence>
<dbReference type="Proteomes" id="UP000707071">
    <property type="component" value="Unassembled WGS sequence"/>
</dbReference>
<keyword evidence="2" id="KW-1185">Reference proteome</keyword>
<dbReference type="AlphaFoldDB" id="A0A9P7U8E7"/>
<dbReference type="EMBL" id="SRRH01000058">
    <property type="protein sequence ID" value="KAG6300740.1"/>
    <property type="molecule type" value="Genomic_DNA"/>
</dbReference>
<reference evidence="1 2" key="1">
    <citation type="journal article" date="2020" name="bioRxiv">
        <title>Whole genome comparisons of ergot fungi reveals the divergence and evolution of species within the genus Claviceps are the result of varying mechanisms driving genome evolution and host range expansion.</title>
        <authorList>
            <person name="Wyka S.A."/>
            <person name="Mondo S.J."/>
            <person name="Liu M."/>
            <person name="Dettman J."/>
            <person name="Nalam V."/>
            <person name="Broders K.D."/>
        </authorList>
    </citation>
    <scope>NUCLEOTIDE SEQUENCE [LARGE SCALE GENOMIC DNA]</scope>
    <source>
        <strain evidence="1 2">Clav52</strain>
    </source>
</reference>
<protein>
    <submittedName>
        <fullName evidence="1">Uncharacterized protein</fullName>
    </submittedName>
</protein>
<proteinExistence type="predicted"/>
<comment type="caution">
    <text evidence="1">The sequence shown here is derived from an EMBL/GenBank/DDBJ whole genome shotgun (WGS) entry which is preliminary data.</text>
</comment>
<accession>A0A9P7U8E7</accession>
<organism evidence="1 2">
    <name type="scientific">Claviceps aff. purpurea</name>
    <dbReference type="NCBI Taxonomy" id="1967640"/>
    <lineage>
        <taxon>Eukaryota</taxon>
        <taxon>Fungi</taxon>
        <taxon>Dikarya</taxon>
        <taxon>Ascomycota</taxon>
        <taxon>Pezizomycotina</taxon>
        <taxon>Sordariomycetes</taxon>
        <taxon>Hypocreomycetidae</taxon>
        <taxon>Hypocreales</taxon>
        <taxon>Clavicipitaceae</taxon>
        <taxon>Claviceps</taxon>
    </lineage>
</organism>